<evidence type="ECO:0000313" key="3">
    <source>
        <dbReference type="Proteomes" id="UP000751190"/>
    </source>
</evidence>
<evidence type="ECO:0000256" key="1">
    <source>
        <dbReference type="SAM" id="SignalP"/>
    </source>
</evidence>
<dbReference type="EMBL" id="JAGTXO010000006">
    <property type="protein sequence ID" value="KAG8467058.1"/>
    <property type="molecule type" value="Genomic_DNA"/>
</dbReference>
<protein>
    <submittedName>
        <fullName evidence="2">Uncharacterized protein</fullName>
    </submittedName>
</protein>
<reference evidence="2" key="1">
    <citation type="submission" date="2021-05" db="EMBL/GenBank/DDBJ databases">
        <title>The genome of the haptophyte Pavlova lutheri (Diacronema luteri, Pavlovales) - a model for lipid biosynthesis in eukaryotic algae.</title>
        <authorList>
            <person name="Hulatt C.J."/>
            <person name="Posewitz M.C."/>
        </authorList>
    </citation>
    <scope>NUCLEOTIDE SEQUENCE</scope>
    <source>
        <strain evidence="2">NIVA-4/92</strain>
    </source>
</reference>
<dbReference type="AlphaFoldDB" id="A0A8J5XH03"/>
<sequence length="206" mass="21725">MGRRGLLVRAAALSVAPRPSLAAVDSPERFENSVIGFSFNAPPTYKRQVAGGLFGRAAEALAFGGAVTYNGAEGATIDLTTQTLPPGPQYARLDPTQWSADDAADSILEGEVLSKELRRFGDCDAWIFESRTRAETGYTVATLKKDSNFANHLVVLSAHAPNPVFERVKPELLAAVGSLVFVDFASGLADADLKVARPFGGGSGGR</sequence>
<name>A0A8J5XH03_DIALT</name>
<evidence type="ECO:0000313" key="2">
    <source>
        <dbReference type="EMBL" id="KAG8467058.1"/>
    </source>
</evidence>
<feature type="chain" id="PRO_5035207721" evidence="1">
    <location>
        <begin position="23"/>
        <end position="206"/>
    </location>
</feature>
<dbReference type="Proteomes" id="UP000751190">
    <property type="component" value="Unassembled WGS sequence"/>
</dbReference>
<keyword evidence="3" id="KW-1185">Reference proteome</keyword>
<feature type="signal peptide" evidence="1">
    <location>
        <begin position="1"/>
        <end position="22"/>
    </location>
</feature>
<gene>
    <name evidence="2" type="ORF">KFE25_000374</name>
</gene>
<accession>A0A8J5XH03</accession>
<keyword evidence="1" id="KW-0732">Signal</keyword>
<dbReference type="OrthoDB" id="10409796at2759"/>
<comment type="caution">
    <text evidence="2">The sequence shown here is derived from an EMBL/GenBank/DDBJ whole genome shotgun (WGS) entry which is preliminary data.</text>
</comment>
<organism evidence="2 3">
    <name type="scientific">Diacronema lutheri</name>
    <name type="common">Unicellular marine alga</name>
    <name type="synonym">Monochrysis lutheri</name>
    <dbReference type="NCBI Taxonomy" id="2081491"/>
    <lineage>
        <taxon>Eukaryota</taxon>
        <taxon>Haptista</taxon>
        <taxon>Haptophyta</taxon>
        <taxon>Pavlovophyceae</taxon>
        <taxon>Pavlovales</taxon>
        <taxon>Pavlovaceae</taxon>
        <taxon>Diacronema</taxon>
    </lineage>
</organism>
<proteinExistence type="predicted"/>